<sequence length="225" mass="26619">MTKTDKNDLVYVVIGAFFSGLFTWLFNFLTDSLNPLIVLYSILSALGTLILFRVIEKLLIKAYDYVIYWFKNKMYSIKVDQIAEEFRTDLVKKEIFIVYSQALGQYIDPKITFYKPSRSTSGIYIPNSLKGSTLDVINAMIRKKYLIYIESLRLLLLKEKMKCNKCKGEIEFQDKIDYIEVKCKKCSLKYRISHDGLWYEYEEGEHSGFRRYIGIKDLNRRSLRY</sequence>
<name>A0A0F9G983_9ZZZZ</name>
<proteinExistence type="predicted"/>
<feature type="transmembrane region" description="Helical" evidence="1">
    <location>
        <begin position="36"/>
        <end position="55"/>
    </location>
</feature>
<dbReference type="AlphaFoldDB" id="A0A0F9G983"/>
<reference evidence="2" key="1">
    <citation type="journal article" date="2015" name="Nature">
        <title>Complex archaea that bridge the gap between prokaryotes and eukaryotes.</title>
        <authorList>
            <person name="Spang A."/>
            <person name="Saw J.H."/>
            <person name="Jorgensen S.L."/>
            <person name="Zaremba-Niedzwiedzka K."/>
            <person name="Martijn J."/>
            <person name="Lind A.E."/>
            <person name="van Eijk R."/>
            <person name="Schleper C."/>
            <person name="Guy L."/>
            <person name="Ettema T.J."/>
        </authorList>
    </citation>
    <scope>NUCLEOTIDE SEQUENCE</scope>
</reference>
<evidence type="ECO:0000256" key="1">
    <source>
        <dbReference type="SAM" id="Phobius"/>
    </source>
</evidence>
<keyword evidence="1" id="KW-1133">Transmembrane helix</keyword>
<feature type="transmembrane region" description="Helical" evidence="1">
    <location>
        <begin position="9"/>
        <end position="30"/>
    </location>
</feature>
<dbReference type="EMBL" id="LAZR01018677">
    <property type="protein sequence ID" value="KKL95439.1"/>
    <property type="molecule type" value="Genomic_DNA"/>
</dbReference>
<protein>
    <submittedName>
        <fullName evidence="2">Uncharacterized protein</fullName>
    </submittedName>
</protein>
<gene>
    <name evidence="2" type="ORF">LCGC14_1854600</name>
</gene>
<keyword evidence="1" id="KW-0472">Membrane</keyword>
<keyword evidence="1" id="KW-0812">Transmembrane</keyword>
<organism evidence="2">
    <name type="scientific">marine sediment metagenome</name>
    <dbReference type="NCBI Taxonomy" id="412755"/>
    <lineage>
        <taxon>unclassified sequences</taxon>
        <taxon>metagenomes</taxon>
        <taxon>ecological metagenomes</taxon>
    </lineage>
</organism>
<comment type="caution">
    <text evidence="2">The sequence shown here is derived from an EMBL/GenBank/DDBJ whole genome shotgun (WGS) entry which is preliminary data.</text>
</comment>
<evidence type="ECO:0000313" key="2">
    <source>
        <dbReference type="EMBL" id="KKL95439.1"/>
    </source>
</evidence>
<accession>A0A0F9G983</accession>